<dbReference type="Gene3D" id="1.10.8.270">
    <property type="entry name" value="putative rabgap domain of human tbc1 domain family member 14 like domains"/>
    <property type="match status" value="1"/>
</dbReference>
<evidence type="ECO:0000259" key="2">
    <source>
        <dbReference type="PROSITE" id="PS50086"/>
    </source>
</evidence>
<organism evidence="3 4">
    <name type="scientific">Cyclospora cayetanensis</name>
    <dbReference type="NCBI Taxonomy" id="88456"/>
    <lineage>
        <taxon>Eukaryota</taxon>
        <taxon>Sar</taxon>
        <taxon>Alveolata</taxon>
        <taxon>Apicomplexa</taxon>
        <taxon>Conoidasida</taxon>
        <taxon>Coccidia</taxon>
        <taxon>Eucoccidiorida</taxon>
        <taxon>Eimeriorina</taxon>
        <taxon>Eimeriidae</taxon>
        <taxon>Cyclospora</taxon>
    </lineage>
</organism>
<dbReference type="Pfam" id="PF00566">
    <property type="entry name" value="RabGAP-TBC"/>
    <property type="match status" value="1"/>
</dbReference>
<dbReference type="InterPro" id="IPR035969">
    <property type="entry name" value="Rab-GAP_TBC_sf"/>
</dbReference>
<accession>A0A6P6RZ20</accession>
<feature type="domain" description="Rab-GAP TBC" evidence="2">
    <location>
        <begin position="72"/>
        <end position="258"/>
    </location>
</feature>
<feature type="region of interest" description="Disordered" evidence="1">
    <location>
        <begin position="326"/>
        <end position="355"/>
    </location>
</feature>
<dbReference type="SUPFAM" id="SSF47923">
    <property type="entry name" value="Ypt/Rab-GAP domain of gyp1p"/>
    <property type="match status" value="2"/>
</dbReference>
<dbReference type="InterPro" id="IPR000195">
    <property type="entry name" value="Rab-GAP-TBC_dom"/>
</dbReference>
<dbReference type="GeneID" id="34623133"/>
<dbReference type="AlphaFoldDB" id="A0A6P6RZ20"/>
<dbReference type="PANTHER" id="PTHR47219:SF9">
    <property type="entry name" value="GTPASE ACTIVATING PROTEIN AND CENTROSOME-ASSOCIATED, ISOFORM B"/>
    <property type="match status" value="1"/>
</dbReference>
<evidence type="ECO:0000313" key="3">
    <source>
        <dbReference type="Proteomes" id="UP000515125"/>
    </source>
</evidence>
<evidence type="ECO:0000313" key="4">
    <source>
        <dbReference type="RefSeq" id="XP_026193176.1"/>
    </source>
</evidence>
<protein>
    <submittedName>
        <fullName evidence="4">Uncharacterized protein LOC34623133</fullName>
    </submittedName>
</protein>
<dbReference type="OrthoDB" id="348500at2759"/>
<proteinExistence type="predicted"/>
<dbReference type="GO" id="GO:0005096">
    <property type="term" value="F:GTPase activator activity"/>
    <property type="evidence" value="ECO:0007669"/>
    <property type="project" value="TreeGrafter"/>
</dbReference>
<dbReference type="SMART" id="SM00164">
    <property type="entry name" value="TBC"/>
    <property type="match status" value="1"/>
</dbReference>
<dbReference type="PROSITE" id="PS50086">
    <property type="entry name" value="TBC_RABGAP"/>
    <property type="match status" value="1"/>
</dbReference>
<gene>
    <name evidence="4" type="primary">LOC34623133</name>
</gene>
<keyword evidence="3" id="KW-1185">Reference proteome</keyword>
<dbReference type="Proteomes" id="UP000515125">
    <property type="component" value="Unplaced"/>
</dbReference>
<sequence length="469" mass="52316">MQEQSAAMADAETCGKELRSVLLWATISPRAAKRLIRCLTDREKAICSSVCKAWRKILWSPRLLPSVFGERGFPTRFRGQFYRYCLLNEMQQESLSDYQAACAVAAPELSEEIARDCHRTFPEWPVFKKRQAQMSLQRILIGCASRDGGVGYCQGMNYLGALFLYVLQDEFDAYRCLVSLLKHRGLRCLYTKDLMPIKALVFAFERIMEAFLPQLHAKLAALCIPGEAYLLQWLLPAFAVDFPLPLALRMLDILILKGRKALIQTALALLQAIQEPLLSMGPDEALHYIRGAAAAAPFADLAEQRPQLQALHTAAADAGAVQAYSDRKTQQQLKEAPRHQQAKQQQLQKLWHPKKPPPGFSTFREIEMQPQQQRLQSAAKAEAAVPRCGSSLTPGEAWLLHHMHRFRVSNKMIEALEKAFAKNRNCRLCIQSSELTGAAATLPPAAHQETGVVSATIPKCAATGGQIHS</sequence>
<dbReference type="Gene3D" id="1.10.472.80">
    <property type="entry name" value="Ypt/Rab-GAP domain of gyp1p, domain 3"/>
    <property type="match status" value="1"/>
</dbReference>
<dbReference type="PANTHER" id="PTHR47219">
    <property type="entry name" value="RAB GTPASE-ACTIVATING PROTEIN 1-LIKE"/>
    <property type="match status" value="1"/>
</dbReference>
<name>A0A6P6RZ20_9EIME</name>
<evidence type="ECO:0000256" key="1">
    <source>
        <dbReference type="SAM" id="MobiDB-lite"/>
    </source>
</evidence>
<dbReference type="GO" id="GO:0031267">
    <property type="term" value="F:small GTPase binding"/>
    <property type="evidence" value="ECO:0007669"/>
    <property type="project" value="TreeGrafter"/>
</dbReference>
<reference evidence="4" key="1">
    <citation type="submission" date="2025-08" db="UniProtKB">
        <authorList>
            <consortium name="RefSeq"/>
        </authorList>
    </citation>
    <scope>IDENTIFICATION</scope>
</reference>
<dbReference type="InterPro" id="IPR050302">
    <property type="entry name" value="Rab_GAP_TBC_domain"/>
</dbReference>
<dbReference type="RefSeq" id="XP_026193176.1">
    <property type="nucleotide sequence ID" value="XM_026337391.1"/>
</dbReference>